<sequence length="180" mass="20692">METHARVSVKGFLMLGIIIALICGCSDQVEKEKNYENNAIEQSGLIWDAKVKPNIIKRSGKKYFQIEYTFKGTSNELNTIDRISFAQGTSLGTQIINVFDPSYVETLSEHNDHDSIYDFPPGIVMEEIKNRPTKSFIIDYDWIETVNDPYTVWDAIREDRILITISWEKNGETYSETLPQ</sequence>
<dbReference type="Proteomes" id="UP000193834">
    <property type="component" value="Unassembled WGS sequence"/>
</dbReference>
<dbReference type="AlphaFoldDB" id="A0A1X7IZK6"/>
<dbReference type="RefSeq" id="WP_085493231.1">
    <property type="nucleotide sequence ID" value="NZ_FXAZ01000001.1"/>
</dbReference>
<dbReference type="OrthoDB" id="2642010at2"/>
<reference evidence="1 2" key="1">
    <citation type="submission" date="2017-04" db="EMBL/GenBank/DDBJ databases">
        <authorList>
            <person name="Afonso C.L."/>
            <person name="Miller P.J."/>
            <person name="Scott M.A."/>
            <person name="Spackman E."/>
            <person name="Goraichik I."/>
            <person name="Dimitrov K.M."/>
            <person name="Suarez D.L."/>
            <person name="Swayne D.E."/>
        </authorList>
    </citation>
    <scope>NUCLEOTIDE SEQUENCE [LARGE SCALE GENOMIC DNA]</scope>
    <source>
        <strain evidence="1 2">11</strain>
    </source>
</reference>
<proteinExistence type="predicted"/>
<accession>A0A1X7IZK6</accession>
<name>A0A1X7IZK6_9BACL</name>
<dbReference type="STRING" id="1852522.SAMN06295960_1043"/>
<gene>
    <name evidence="1" type="ORF">SAMN06295960_1043</name>
</gene>
<evidence type="ECO:0000313" key="2">
    <source>
        <dbReference type="Proteomes" id="UP000193834"/>
    </source>
</evidence>
<protein>
    <recommendedName>
        <fullName evidence="3">Lipoprotein</fullName>
    </recommendedName>
</protein>
<dbReference type="EMBL" id="FXAZ01000001">
    <property type="protein sequence ID" value="SMG20596.1"/>
    <property type="molecule type" value="Genomic_DNA"/>
</dbReference>
<evidence type="ECO:0000313" key="1">
    <source>
        <dbReference type="EMBL" id="SMG20596.1"/>
    </source>
</evidence>
<dbReference type="PROSITE" id="PS51257">
    <property type="entry name" value="PROKAR_LIPOPROTEIN"/>
    <property type="match status" value="1"/>
</dbReference>
<keyword evidence="2" id="KW-1185">Reference proteome</keyword>
<evidence type="ECO:0008006" key="3">
    <source>
        <dbReference type="Google" id="ProtNLM"/>
    </source>
</evidence>
<organism evidence="1 2">
    <name type="scientific">Paenibacillus aquistagni</name>
    <dbReference type="NCBI Taxonomy" id="1852522"/>
    <lineage>
        <taxon>Bacteria</taxon>
        <taxon>Bacillati</taxon>
        <taxon>Bacillota</taxon>
        <taxon>Bacilli</taxon>
        <taxon>Bacillales</taxon>
        <taxon>Paenibacillaceae</taxon>
        <taxon>Paenibacillus</taxon>
    </lineage>
</organism>